<dbReference type="SUPFAM" id="SSF53756">
    <property type="entry name" value="UDP-Glycosyltransferase/glycogen phosphorylase"/>
    <property type="match status" value="1"/>
</dbReference>
<comment type="caution">
    <text evidence="5">The sequence shown here is derived from an EMBL/GenBank/DDBJ whole genome shotgun (WGS) entry which is preliminary data.</text>
</comment>
<protein>
    <recommendedName>
        <fullName evidence="4">Glycosyltransferase</fullName>
        <ecNumber evidence="4">2.4.1.-</ecNumber>
    </recommendedName>
</protein>
<dbReference type="InterPro" id="IPR035595">
    <property type="entry name" value="UDP_glycos_trans_CS"/>
</dbReference>
<proteinExistence type="inferred from homology"/>
<dbReference type="AlphaFoldDB" id="A0A7J6WJ57"/>
<evidence type="ECO:0000313" key="6">
    <source>
        <dbReference type="Proteomes" id="UP000554482"/>
    </source>
</evidence>
<dbReference type="CDD" id="cd03784">
    <property type="entry name" value="GT1_Gtf-like"/>
    <property type="match status" value="1"/>
</dbReference>
<dbReference type="GO" id="GO:1901137">
    <property type="term" value="P:carbohydrate derivative biosynthetic process"/>
    <property type="evidence" value="ECO:0007669"/>
    <property type="project" value="UniProtKB-ARBA"/>
</dbReference>
<dbReference type="PROSITE" id="PS00375">
    <property type="entry name" value="UDPGT"/>
    <property type="match status" value="1"/>
</dbReference>
<evidence type="ECO:0000256" key="2">
    <source>
        <dbReference type="ARBA" id="ARBA00022679"/>
    </source>
</evidence>
<gene>
    <name evidence="5" type="ORF">FRX31_014261</name>
</gene>
<dbReference type="FunFam" id="3.40.50.2000:FF:000060">
    <property type="entry name" value="Glycosyltransferase"/>
    <property type="match status" value="1"/>
</dbReference>
<reference evidence="5 6" key="1">
    <citation type="submission" date="2020-06" db="EMBL/GenBank/DDBJ databases">
        <title>Transcriptomic and genomic resources for Thalictrum thalictroides and T. hernandezii: Facilitating candidate gene discovery in an emerging model plant lineage.</title>
        <authorList>
            <person name="Arias T."/>
            <person name="Riano-Pachon D.M."/>
            <person name="Di Stilio V.S."/>
        </authorList>
    </citation>
    <scope>NUCLEOTIDE SEQUENCE [LARGE SCALE GENOMIC DNA]</scope>
    <source>
        <strain evidence="6">cv. WT478/WT964</strain>
        <tissue evidence="5">Leaves</tissue>
    </source>
</reference>
<evidence type="ECO:0000256" key="3">
    <source>
        <dbReference type="RuleBase" id="RU003718"/>
    </source>
</evidence>
<organism evidence="5 6">
    <name type="scientific">Thalictrum thalictroides</name>
    <name type="common">Rue-anemone</name>
    <name type="synonym">Anemone thalictroides</name>
    <dbReference type="NCBI Taxonomy" id="46969"/>
    <lineage>
        <taxon>Eukaryota</taxon>
        <taxon>Viridiplantae</taxon>
        <taxon>Streptophyta</taxon>
        <taxon>Embryophyta</taxon>
        <taxon>Tracheophyta</taxon>
        <taxon>Spermatophyta</taxon>
        <taxon>Magnoliopsida</taxon>
        <taxon>Ranunculales</taxon>
        <taxon>Ranunculaceae</taxon>
        <taxon>Thalictroideae</taxon>
        <taxon>Thalictrum</taxon>
    </lineage>
</organism>
<accession>A0A7J6WJ57</accession>
<dbReference type="Proteomes" id="UP000554482">
    <property type="component" value="Unassembled WGS sequence"/>
</dbReference>
<dbReference type="PANTHER" id="PTHR48044:SF29">
    <property type="entry name" value="GLYCOSYLTRANSFERASE"/>
    <property type="match status" value="1"/>
</dbReference>
<keyword evidence="2 3" id="KW-0808">Transferase</keyword>
<evidence type="ECO:0000313" key="5">
    <source>
        <dbReference type="EMBL" id="KAF5196152.1"/>
    </source>
</evidence>
<keyword evidence="3" id="KW-0328">Glycosyltransferase</keyword>
<dbReference type="Pfam" id="PF00201">
    <property type="entry name" value="UDPGT"/>
    <property type="match status" value="1"/>
</dbReference>
<comment type="similarity">
    <text evidence="1 3">Belongs to the UDP-glycosyltransferase family.</text>
</comment>
<evidence type="ECO:0000256" key="4">
    <source>
        <dbReference type="RuleBase" id="RU362057"/>
    </source>
</evidence>
<keyword evidence="6" id="KW-1185">Reference proteome</keyword>
<dbReference type="InterPro" id="IPR002213">
    <property type="entry name" value="UDP_glucos_trans"/>
</dbReference>
<dbReference type="EMBL" id="JABWDY010016380">
    <property type="protein sequence ID" value="KAF5196152.1"/>
    <property type="molecule type" value="Genomic_DNA"/>
</dbReference>
<evidence type="ECO:0000256" key="1">
    <source>
        <dbReference type="ARBA" id="ARBA00009995"/>
    </source>
</evidence>
<dbReference type="Gene3D" id="3.40.50.2000">
    <property type="entry name" value="Glycogen Phosphorylase B"/>
    <property type="match status" value="2"/>
</dbReference>
<name>A0A7J6WJ57_THATH</name>
<dbReference type="EC" id="2.4.1.-" evidence="4"/>
<dbReference type="OrthoDB" id="5835829at2759"/>
<dbReference type="GO" id="GO:0008194">
    <property type="term" value="F:UDP-glycosyltransferase activity"/>
    <property type="evidence" value="ECO:0007669"/>
    <property type="project" value="InterPro"/>
</dbReference>
<dbReference type="PANTHER" id="PTHR48044">
    <property type="entry name" value="GLYCOSYLTRANSFERASE"/>
    <property type="match status" value="1"/>
</dbReference>
<sequence>MGSKGYDLHVLMFPWLAHGHISPYLELAKKLTQTNFFIYLCSTPINLLSIKNQICTKTFPSIQLVELNLITSLPDLPPHYHTTKSLPLHLQATLKTALDMAKPTFANILSTLKPDLVIYDFIQPWAPEVASQLNIPAIHFMSMGSAATSYLIHRFNSSPTTSEMEFPLPAVYYQEHEYNKMAQFLESYSNNLLNKDRFVQCLHRSSNIILIKTFGEIEAKYTEYLSFMLGKEIVPVGVLMQESSNDDDKDSMFVEWLNNKERSSTVFVSFGSEYYMSREEIQETALGLELSEVNFIWVIRFPEGEEIKVDDVLPQGFLERTRERGMVVEGWAPQVKILEHSSIGGFVSHCGWSSVLEGMMLGVPLIAMPMHIDQPLNARLVVELGVGMEVERDESGNGNLVGGNIAKVIKQVVVQKGVELRKRMTEISASMRNTGDKEISLVAEKLLQLCNK</sequence>